<keyword evidence="1" id="KW-0344">Guanine-nucleotide releasing factor</keyword>
<organism evidence="3 4">
    <name type="scientific">Colletotrichum incanum</name>
    <name type="common">Soybean anthracnose fungus</name>
    <dbReference type="NCBI Taxonomy" id="1573173"/>
    <lineage>
        <taxon>Eukaryota</taxon>
        <taxon>Fungi</taxon>
        <taxon>Dikarya</taxon>
        <taxon>Ascomycota</taxon>
        <taxon>Pezizomycotina</taxon>
        <taxon>Sordariomycetes</taxon>
        <taxon>Hypocreomycetidae</taxon>
        <taxon>Glomerellales</taxon>
        <taxon>Glomerellaceae</taxon>
        <taxon>Colletotrichum</taxon>
        <taxon>Colletotrichum spaethianum species complex</taxon>
    </lineage>
</organism>
<dbReference type="InterPro" id="IPR011993">
    <property type="entry name" value="PH-like_dom_sf"/>
</dbReference>
<feature type="domain" description="CNH" evidence="2">
    <location>
        <begin position="590"/>
        <end position="684"/>
    </location>
</feature>
<dbReference type="EMBL" id="LFIW01002653">
    <property type="protein sequence ID" value="KZL65032.1"/>
    <property type="molecule type" value="Genomic_DNA"/>
</dbReference>
<sequence>MLFVTTADLTEHIRQQHGDTKWICDKCADNSFDATCIFRSASEWKKHVLLVHSNLDLGDDILFLSEISQTKLIKSSACPICHHALGEGYSFGLDKHTLQHLYELTTLSLPCTARDEELARPENSSTHLLEQNTFIAYVQQELLPLAVAVESISSGSTTHRDFSPEISKPLANDWVVAAEIARNLQILVEQISSRGDRIPYHERCQWQCALPRIQLTLRQLLDLSLLKRYQDVGYRLLRSNQDLFDALIYLSQAKESRPGNSDDEFVDPSSQRMSVLRESIDFRPDLGDIRASLALKDENRSLIYEGRVYVDGRSGEKEKANQHAILLDNFFLITRRSHRMTLRPFTLSTYEEKEWYTVEYRWMAVPSKLLLASNFNGFTDRDNQSCIMIQQLSHNRSFKLFTSSEEAKITWLTMFDKCKRMNTNDSPFYLKLNVYSNNTTFSPSQETKMFSMMRKKFEETGNQTLNFDRDARRLPRTYLGITRLLSCFNTILVLVGESLESRVLKPPYFIGILKPGEAFRLREVRFTPFESIKWAQFLIEPALRPLNTLLSFTVIQAYIYLTLPSGFRFPAPPWWLPLPVPGRLNSGILRMAGTISDQFALAIFDLNENELLIVYERCAVYLNKWDCKPSRPHFLYFLGRVQNVTKAIMHSKYLLLFTDQYIEIRVAETGELRQFIPGSYVRFLGQGKFHETLDKESLYWIVMEHRIGRNPLVFYHRKSCNDVVRSVMALPEYPDCHFIFDLLLREEPTDRPGNLPTMAVL</sequence>
<dbReference type="InterPro" id="IPR052233">
    <property type="entry name" value="Rho-type_GEFs"/>
</dbReference>
<evidence type="ECO:0000313" key="3">
    <source>
        <dbReference type="EMBL" id="KZL65032.1"/>
    </source>
</evidence>
<dbReference type="PANTHER" id="PTHR46572">
    <property type="entry name" value="RHO1 GDP-GTP EXCHANGE PROTEIN 1-RELATED"/>
    <property type="match status" value="1"/>
</dbReference>
<accession>A0A166MV68</accession>
<protein>
    <recommendedName>
        <fullName evidence="2">CNH domain-containing protein</fullName>
    </recommendedName>
</protein>
<evidence type="ECO:0000256" key="1">
    <source>
        <dbReference type="ARBA" id="ARBA00022658"/>
    </source>
</evidence>
<dbReference type="Proteomes" id="UP000076584">
    <property type="component" value="Unassembled WGS sequence"/>
</dbReference>
<evidence type="ECO:0000313" key="4">
    <source>
        <dbReference type="Proteomes" id="UP000076584"/>
    </source>
</evidence>
<dbReference type="PANTHER" id="PTHR46572:SF1">
    <property type="entry name" value="RHO1 GUANINE NUCLEOTIDE EXCHANGE FACTOR TUS1"/>
    <property type="match status" value="1"/>
</dbReference>
<dbReference type="GO" id="GO:0005085">
    <property type="term" value="F:guanyl-nucleotide exchange factor activity"/>
    <property type="evidence" value="ECO:0007669"/>
    <property type="project" value="UniProtKB-KW"/>
</dbReference>
<reference evidence="3 4" key="1">
    <citation type="submission" date="2015-06" db="EMBL/GenBank/DDBJ databases">
        <title>Survival trade-offs in plant roots during colonization by closely related pathogenic and mutualistic fungi.</title>
        <authorList>
            <person name="Hacquard S."/>
            <person name="Kracher B."/>
            <person name="Hiruma K."/>
            <person name="Weinman A."/>
            <person name="Muench P."/>
            <person name="Garrido Oter R."/>
            <person name="Ver Loren van Themaat E."/>
            <person name="Dallerey J.-F."/>
            <person name="Damm U."/>
            <person name="Henrissat B."/>
            <person name="Lespinet O."/>
            <person name="Thon M."/>
            <person name="Kemen E."/>
            <person name="McHardy A.C."/>
            <person name="Schulze-Lefert P."/>
            <person name="O'Connell R.J."/>
        </authorList>
    </citation>
    <scope>NUCLEOTIDE SEQUENCE [LARGE SCALE GENOMIC DNA]</scope>
    <source>
        <strain evidence="3 4">MAFF 238704</strain>
    </source>
</reference>
<name>A0A166MV68_COLIC</name>
<proteinExistence type="predicted"/>
<dbReference type="Gene3D" id="2.30.29.30">
    <property type="entry name" value="Pleckstrin-homology domain (PH domain)/Phosphotyrosine-binding domain (PTB)"/>
    <property type="match status" value="1"/>
</dbReference>
<dbReference type="Pfam" id="PF00780">
    <property type="entry name" value="CNH"/>
    <property type="match status" value="1"/>
</dbReference>
<evidence type="ECO:0000259" key="2">
    <source>
        <dbReference type="Pfam" id="PF00780"/>
    </source>
</evidence>
<dbReference type="SUPFAM" id="SSF50729">
    <property type="entry name" value="PH domain-like"/>
    <property type="match status" value="1"/>
</dbReference>
<comment type="caution">
    <text evidence="3">The sequence shown here is derived from an EMBL/GenBank/DDBJ whole genome shotgun (WGS) entry which is preliminary data.</text>
</comment>
<dbReference type="STRING" id="1573173.A0A166MV68"/>
<dbReference type="AlphaFoldDB" id="A0A166MV68"/>
<gene>
    <name evidence="3" type="ORF">CI238_04694</name>
</gene>
<dbReference type="InterPro" id="IPR001180">
    <property type="entry name" value="CNH_dom"/>
</dbReference>
<keyword evidence="4" id="KW-1185">Reference proteome</keyword>